<dbReference type="AlphaFoldDB" id="A0A193C0A4"/>
<evidence type="ECO:0000313" key="1">
    <source>
        <dbReference type="EMBL" id="ANN17941.1"/>
    </source>
</evidence>
<sequence>MNTTTQASATRLTPVSRTLPVLLAMEDDAEDVGRLSPDDRLTCHVHGRWIHQCVASPLHVNPVTRHRWCRTCATALTVSIDELSGAVTMSCPRCGHGGSAASARLTAACRASLAAVRGRSAGGSRQRAA</sequence>
<dbReference type="KEGG" id="aori:SD37_21345"/>
<protein>
    <submittedName>
        <fullName evidence="1">Uncharacterized protein</fullName>
    </submittedName>
</protein>
<dbReference type="RefSeq" id="WP_044851880.1">
    <property type="nucleotide sequence ID" value="NZ_CP016174.1"/>
</dbReference>
<dbReference type="Proteomes" id="UP000093695">
    <property type="component" value="Chromosome"/>
</dbReference>
<organism evidence="1 2">
    <name type="scientific">Amycolatopsis orientalis</name>
    <name type="common">Nocardia orientalis</name>
    <dbReference type="NCBI Taxonomy" id="31958"/>
    <lineage>
        <taxon>Bacteria</taxon>
        <taxon>Bacillati</taxon>
        <taxon>Actinomycetota</taxon>
        <taxon>Actinomycetes</taxon>
        <taxon>Pseudonocardiales</taxon>
        <taxon>Pseudonocardiaceae</taxon>
        <taxon>Amycolatopsis</taxon>
    </lineage>
</organism>
<keyword evidence="2" id="KW-1185">Reference proteome</keyword>
<dbReference type="eggNOG" id="ENOG5031RXP">
    <property type="taxonomic scope" value="Bacteria"/>
</dbReference>
<reference evidence="1 2" key="1">
    <citation type="journal article" date="2015" name="Genome Announc.">
        <title>Draft Genome Sequence of Norvancomycin-Producing Strain Amycolatopsis orientalis CPCC200066.</title>
        <authorList>
            <person name="Lei X."/>
            <person name="Yuan F."/>
            <person name="Shi Y."/>
            <person name="Li X."/>
            <person name="Wang L."/>
            <person name="Hong B."/>
        </authorList>
    </citation>
    <scope>NUCLEOTIDE SEQUENCE [LARGE SCALE GENOMIC DNA]</scope>
    <source>
        <strain evidence="1 2">B-37</strain>
    </source>
</reference>
<dbReference type="STRING" id="31958.SD37_21345"/>
<dbReference type="EMBL" id="CP016174">
    <property type="protein sequence ID" value="ANN17941.1"/>
    <property type="molecule type" value="Genomic_DNA"/>
</dbReference>
<evidence type="ECO:0000313" key="2">
    <source>
        <dbReference type="Proteomes" id="UP000093695"/>
    </source>
</evidence>
<accession>A0A193C0A4</accession>
<proteinExistence type="predicted"/>
<gene>
    <name evidence="1" type="ORF">SD37_21345</name>
</gene>
<name>A0A193C0A4_AMYOR</name>